<protein>
    <submittedName>
        <fullName evidence="2">Uncharacterized protein</fullName>
    </submittedName>
</protein>
<dbReference type="EMBL" id="FJUW01000013">
    <property type="protein sequence ID" value="CZS97485.1"/>
    <property type="molecule type" value="Genomic_DNA"/>
</dbReference>
<dbReference type="InParanoid" id="A0A1E1KHF0"/>
<gene>
    <name evidence="2" type="ORF">RCO7_00218</name>
</gene>
<sequence length="356" mass="39945">MAAYNCMSLLSRLLGFVVIVGICLLAFLTMNYDNLPVHVVTHGDPQIEAPRIEGNPAKISSIALKYLRPTSPPDRFDIALPSVLPPKPLVRPDVPLVTYVYVESDYARINLKFFIDHGLHAAADFVFILNGETDVGSLIPQDQANIKIIRRQNTCYDLGSHWEVLNARNRGGKALRDTYKRFILMNASVRGPFIPHWSRECWTSAYLGKMNVKVKLVGSAINCREGTSNQYVMSMIWATDSIGLNLILTPAGIGQCFSTLEETILGEIRTTPLLKSSGYHVDAMMTIFQSKPDYGFENYTVEGDMLAEKGYAGFNVHPFELMFIKTNRGINPLMIETMRKWVDQSGYRSYDVCGEK</sequence>
<evidence type="ECO:0000313" key="3">
    <source>
        <dbReference type="Proteomes" id="UP000178129"/>
    </source>
</evidence>
<keyword evidence="1" id="KW-0472">Membrane</keyword>
<proteinExistence type="predicted"/>
<reference evidence="3" key="1">
    <citation type="submission" date="2016-03" db="EMBL/GenBank/DDBJ databases">
        <authorList>
            <person name="Ploux O."/>
        </authorList>
    </citation>
    <scope>NUCLEOTIDE SEQUENCE [LARGE SCALE GENOMIC DNA]</scope>
    <source>
        <strain evidence="3">UK7</strain>
    </source>
</reference>
<accession>A0A1E1KHF0</accession>
<dbReference type="AlphaFoldDB" id="A0A1E1KHF0"/>
<evidence type="ECO:0000256" key="1">
    <source>
        <dbReference type="SAM" id="Phobius"/>
    </source>
</evidence>
<dbReference type="STRING" id="914237.A0A1E1KHF0"/>
<name>A0A1E1KHF0_9HELO</name>
<dbReference type="Proteomes" id="UP000178129">
    <property type="component" value="Unassembled WGS sequence"/>
</dbReference>
<keyword evidence="1" id="KW-1133">Transmembrane helix</keyword>
<comment type="caution">
    <text evidence="2">The sequence shown here is derived from an EMBL/GenBank/DDBJ whole genome shotgun (WGS) entry which is preliminary data.</text>
</comment>
<organism evidence="2 3">
    <name type="scientific">Rhynchosporium graminicola</name>
    <dbReference type="NCBI Taxonomy" id="2792576"/>
    <lineage>
        <taxon>Eukaryota</taxon>
        <taxon>Fungi</taxon>
        <taxon>Dikarya</taxon>
        <taxon>Ascomycota</taxon>
        <taxon>Pezizomycotina</taxon>
        <taxon>Leotiomycetes</taxon>
        <taxon>Helotiales</taxon>
        <taxon>Ploettnerulaceae</taxon>
        <taxon>Rhynchosporium</taxon>
    </lineage>
</organism>
<keyword evidence="1" id="KW-0812">Transmembrane</keyword>
<keyword evidence="3" id="KW-1185">Reference proteome</keyword>
<feature type="transmembrane region" description="Helical" evidence="1">
    <location>
        <begin position="12"/>
        <end position="32"/>
    </location>
</feature>
<evidence type="ECO:0000313" key="2">
    <source>
        <dbReference type="EMBL" id="CZS97485.1"/>
    </source>
</evidence>